<proteinExistence type="predicted"/>
<evidence type="ECO:0000313" key="2">
    <source>
        <dbReference type="Proteomes" id="UP001595699"/>
    </source>
</evidence>
<dbReference type="RefSeq" id="WP_205118600.1">
    <property type="nucleotide sequence ID" value="NZ_JAFBCM010000001.1"/>
</dbReference>
<accession>A0ABV7YF77</accession>
<protein>
    <submittedName>
        <fullName evidence="1">Uncharacterized protein</fullName>
    </submittedName>
</protein>
<sequence>MRTTPGLRWWIETAVVAQLVGRPGNAVAQELRRQIEEVPLDALRAAIAYGVDEAVAVRSAAIKPEISAGAFAEHVVDALWDSLLHDEACQADERWIARPFRLTADLDTLLRQASESREAAARLEELQWSWAKQHSARRVHHIVLGQDEPSAIERVLDTRRDDQGWSQAIEKAGDHGQLDPVVAGILRNLPYAER</sequence>
<evidence type="ECO:0000313" key="1">
    <source>
        <dbReference type="EMBL" id="MFC3763727.1"/>
    </source>
</evidence>
<organism evidence="1 2">
    <name type="scientific">Tenggerimyces flavus</name>
    <dbReference type="NCBI Taxonomy" id="1708749"/>
    <lineage>
        <taxon>Bacteria</taxon>
        <taxon>Bacillati</taxon>
        <taxon>Actinomycetota</taxon>
        <taxon>Actinomycetes</taxon>
        <taxon>Propionibacteriales</taxon>
        <taxon>Nocardioidaceae</taxon>
        <taxon>Tenggerimyces</taxon>
    </lineage>
</organism>
<comment type="caution">
    <text evidence="1">The sequence shown here is derived from an EMBL/GenBank/DDBJ whole genome shotgun (WGS) entry which is preliminary data.</text>
</comment>
<dbReference type="Proteomes" id="UP001595699">
    <property type="component" value="Unassembled WGS sequence"/>
</dbReference>
<gene>
    <name evidence="1" type="ORF">ACFOUW_23010</name>
</gene>
<dbReference type="EMBL" id="JBHRZH010000020">
    <property type="protein sequence ID" value="MFC3763727.1"/>
    <property type="molecule type" value="Genomic_DNA"/>
</dbReference>
<keyword evidence="2" id="KW-1185">Reference proteome</keyword>
<name>A0ABV7YF77_9ACTN</name>
<reference evidence="2" key="1">
    <citation type="journal article" date="2019" name="Int. J. Syst. Evol. Microbiol.">
        <title>The Global Catalogue of Microorganisms (GCM) 10K type strain sequencing project: providing services to taxonomists for standard genome sequencing and annotation.</title>
        <authorList>
            <consortium name="The Broad Institute Genomics Platform"/>
            <consortium name="The Broad Institute Genome Sequencing Center for Infectious Disease"/>
            <person name="Wu L."/>
            <person name="Ma J."/>
        </authorList>
    </citation>
    <scope>NUCLEOTIDE SEQUENCE [LARGE SCALE GENOMIC DNA]</scope>
    <source>
        <strain evidence="2">CGMCC 4.7241</strain>
    </source>
</reference>